<feature type="transmembrane region" description="Helical" evidence="9">
    <location>
        <begin position="85"/>
        <end position="102"/>
    </location>
</feature>
<dbReference type="GO" id="GO:0008233">
    <property type="term" value="F:peptidase activity"/>
    <property type="evidence" value="ECO:0007669"/>
    <property type="project" value="UniProtKB-KW"/>
</dbReference>
<evidence type="ECO:0000256" key="6">
    <source>
        <dbReference type="ARBA" id="ARBA00022989"/>
    </source>
</evidence>
<dbReference type="EMBL" id="JAJLJH010000002">
    <property type="protein sequence ID" value="MCK9686367.1"/>
    <property type="molecule type" value="Genomic_DNA"/>
</dbReference>
<evidence type="ECO:0000256" key="9">
    <source>
        <dbReference type="SAM" id="Phobius"/>
    </source>
</evidence>
<evidence type="ECO:0000256" key="7">
    <source>
        <dbReference type="ARBA" id="ARBA00023136"/>
    </source>
</evidence>
<evidence type="ECO:0000256" key="1">
    <source>
        <dbReference type="ARBA" id="ARBA00004651"/>
    </source>
</evidence>
<dbReference type="NCBIfam" id="TIGR03109">
    <property type="entry name" value="exosort_XrtA"/>
    <property type="match status" value="1"/>
</dbReference>
<evidence type="ECO:0000256" key="5">
    <source>
        <dbReference type="ARBA" id="ARBA00022801"/>
    </source>
</evidence>
<evidence type="ECO:0000313" key="11">
    <source>
        <dbReference type="EMBL" id="MCK9686367.1"/>
    </source>
</evidence>
<reference evidence="11" key="1">
    <citation type="submission" date="2021-11" db="EMBL/GenBank/DDBJ databases">
        <title>BS-T2-15 a new species belonging to the Comamonadaceae family isolated from the soil of a French oak forest.</title>
        <authorList>
            <person name="Mieszkin S."/>
            <person name="Alain K."/>
        </authorList>
    </citation>
    <scope>NUCLEOTIDE SEQUENCE</scope>
    <source>
        <strain evidence="11">BS-T2-15</strain>
    </source>
</reference>
<keyword evidence="4 9" id="KW-0812">Transmembrane</keyword>
<dbReference type="GO" id="GO:0005886">
    <property type="term" value="C:plasma membrane"/>
    <property type="evidence" value="ECO:0007669"/>
    <property type="project" value="UniProtKB-SubCell"/>
</dbReference>
<keyword evidence="6 9" id="KW-1133">Transmembrane helix</keyword>
<dbReference type="EC" id="3.4.22.-" evidence="11"/>
<evidence type="ECO:0000256" key="4">
    <source>
        <dbReference type="ARBA" id="ARBA00022692"/>
    </source>
</evidence>
<proteinExistence type="predicted"/>
<protein>
    <submittedName>
        <fullName evidence="11">Exosortase A</fullName>
        <ecNumber evidence="11">3.4.22.-</ecNumber>
    </submittedName>
</protein>
<dbReference type="InterPro" id="IPR014263">
    <property type="entry name" value="Methanolan_biosynth_EpsI"/>
</dbReference>
<evidence type="ECO:0000259" key="10">
    <source>
        <dbReference type="Pfam" id="PF11984"/>
    </source>
</evidence>
<feature type="region of interest" description="Disordered" evidence="8">
    <location>
        <begin position="1"/>
        <end position="20"/>
    </location>
</feature>
<accession>A0A9X1YIJ5</accession>
<keyword evidence="12" id="KW-1185">Reference proteome</keyword>
<gene>
    <name evidence="11" type="primary">xrtA</name>
    <name evidence="11" type="ORF">LPC04_11680</name>
</gene>
<feature type="transmembrane region" description="Helical" evidence="9">
    <location>
        <begin position="224"/>
        <end position="244"/>
    </location>
</feature>
<dbReference type="GO" id="GO:0006508">
    <property type="term" value="P:proteolysis"/>
    <property type="evidence" value="ECO:0007669"/>
    <property type="project" value="UniProtKB-KW"/>
</dbReference>
<evidence type="ECO:0000313" key="12">
    <source>
        <dbReference type="Proteomes" id="UP001139353"/>
    </source>
</evidence>
<evidence type="ECO:0000256" key="2">
    <source>
        <dbReference type="ARBA" id="ARBA00022475"/>
    </source>
</evidence>
<comment type="subcellular location">
    <subcellularLocation>
        <location evidence="1">Cell membrane</location>
        <topology evidence="1">Multi-pass membrane protein</topology>
    </subcellularLocation>
</comment>
<evidence type="ECO:0000256" key="3">
    <source>
        <dbReference type="ARBA" id="ARBA00022670"/>
    </source>
</evidence>
<dbReference type="InterPro" id="IPR026392">
    <property type="entry name" value="Exo/Archaeosortase_dom"/>
</dbReference>
<feature type="transmembrane region" description="Helical" evidence="9">
    <location>
        <begin position="264"/>
        <end position="282"/>
    </location>
</feature>
<keyword evidence="3" id="KW-0645">Protease</keyword>
<dbReference type="Pfam" id="PF09721">
    <property type="entry name" value="Exosortase_EpsH"/>
    <property type="match status" value="1"/>
</dbReference>
<feature type="transmembrane region" description="Helical" evidence="9">
    <location>
        <begin position="108"/>
        <end position="128"/>
    </location>
</feature>
<keyword evidence="7 9" id="KW-0472">Membrane</keyword>
<dbReference type="Proteomes" id="UP001139353">
    <property type="component" value="Unassembled WGS sequence"/>
</dbReference>
<dbReference type="InterPro" id="IPR019127">
    <property type="entry name" value="Exosortase"/>
</dbReference>
<dbReference type="NCBIfam" id="TIGR02914">
    <property type="entry name" value="EpsI_fam"/>
    <property type="match status" value="1"/>
</dbReference>
<keyword evidence="5 11" id="KW-0378">Hydrolase</keyword>
<name>A0A9X1YIJ5_9BURK</name>
<organism evidence="11 12">
    <name type="scientific">Scleromatobacter humisilvae</name>
    <dbReference type="NCBI Taxonomy" id="2897159"/>
    <lineage>
        <taxon>Bacteria</taxon>
        <taxon>Pseudomonadati</taxon>
        <taxon>Pseudomonadota</taxon>
        <taxon>Betaproteobacteria</taxon>
        <taxon>Burkholderiales</taxon>
        <taxon>Sphaerotilaceae</taxon>
        <taxon>Scleromatobacter</taxon>
    </lineage>
</organism>
<dbReference type="Pfam" id="PF11984">
    <property type="entry name" value="DUF3485"/>
    <property type="match status" value="1"/>
</dbReference>
<feature type="transmembrane region" description="Helical" evidence="9">
    <location>
        <begin position="135"/>
        <end position="157"/>
    </location>
</feature>
<feature type="domain" description="Methanolan biosynthesis EpsI" evidence="10">
    <location>
        <begin position="318"/>
        <end position="524"/>
    </location>
</feature>
<keyword evidence="2" id="KW-1003">Cell membrane</keyword>
<feature type="transmembrane region" description="Helical" evidence="9">
    <location>
        <begin position="21"/>
        <end position="41"/>
    </location>
</feature>
<dbReference type="AlphaFoldDB" id="A0A9X1YIJ5"/>
<feature type="transmembrane region" description="Helical" evidence="9">
    <location>
        <begin position="199"/>
        <end position="217"/>
    </location>
</feature>
<evidence type="ECO:0000256" key="8">
    <source>
        <dbReference type="SAM" id="MobiDB-lite"/>
    </source>
</evidence>
<sequence length="534" mass="57818">MSTTLPPTPSVRLSRPAPGSAWSTSLPALALVVAAVLALYWSTAAGMVGIWIRSETFMHAFLVPPICAWLLWRDRERLAAIPPRANAWMLLPMAGIAVLWLLGELAAVNAITQLAFVAMLALAVPAVLGMRVARAAAFPLAFLFFAVPLGEFLLPLLMQMTADFTVAAVRLSGVPVFREGLMFVIPSGQWSVVEACSGVRYLIASFMVGTLYAYLMYSSTRRRVIFMGVSLLMPLLANWVRAYLIVMLGHLSDNRIATGVDHLIYGWLFFGIVIFLLFWVGIRWSEPPAPRAAAATSGQAVAGAGTRARMQATFAVAAALIVLAAVPPWTLRELGRRESTAAPVLAAPATLAPGWSAVSGDPGVEWKPKLDNPSALVDAVYRKEGLPPVGLYVAYYRQQDDLRKLSDADALLAQSEDKRWRRVVDGRRHVATGSTAIDLRSAELRPRDELSGGGETSVTAWQVYWVGGRFTSSDAVAKAGVAIDRLLGRGDDSAELIVYVGGTSPALAERALQSFVQDNFGVLDAQLTRTWRQR</sequence>
<feature type="transmembrane region" description="Helical" evidence="9">
    <location>
        <begin position="312"/>
        <end position="331"/>
    </location>
</feature>
<dbReference type="InterPro" id="IPR013426">
    <property type="entry name" value="EpsH-like"/>
</dbReference>
<comment type="caution">
    <text evidence="11">The sequence shown here is derived from an EMBL/GenBank/DDBJ whole genome shotgun (WGS) entry which is preliminary data.</text>
</comment>
<dbReference type="NCBIfam" id="TIGR04178">
    <property type="entry name" value="exo_archaeo"/>
    <property type="match status" value="1"/>
</dbReference>
<dbReference type="InterPro" id="IPR017540">
    <property type="entry name" value="Exosortase-1"/>
</dbReference>
<dbReference type="RefSeq" id="WP_275682391.1">
    <property type="nucleotide sequence ID" value="NZ_JAJLJH010000002.1"/>
</dbReference>
<dbReference type="NCBIfam" id="TIGR02602">
    <property type="entry name" value="8TM_EpsH"/>
    <property type="match status" value="1"/>
</dbReference>